<dbReference type="SUPFAM" id="SSF55781">
    <property type="entry name" value="GAF domain-like"/>
    <property type="match status" value="1"/>
</dbReference>
<dbReference type="PANTHER" id="PTHR43102">
    <property type="entry name" value="SLR1143 PROTEIN"/>
    <property type="match status" value="1"/>
</dbReference>
<dbReference type="InterPro" id="IPR029016">
    <property type="entry name" value="GAF-like_dom_sf"/>
</dbReference>
<evidence type="ECO:0000259" key="1">
    <source>
        <dbReference type="SMART" id="SM00065"/>
    </source>
</evidence>
<evidence type="ECO:0000259" key="2">
    <source>
        <dbReference type="SMART" id="SM00331"/>
    </source>
</evidence>
<protein>
    <submittedName>
        <fullName evidence="3">FOG: GGDEF domain</fullName>
    </submittedName>
</protein>
<feature type="domain" description="GAF" evidence="1">
    <location>
        <begin position="26"/>
        <end position="167"/>
    </location>
</feature>
<dbReference type="OrthoDB" id="9811749at2"/>
<dbReference type="SMART" id="SM00331">
    <property type="entry name" value="PP2C_SIG"/>
    <property type="match status" value="1"/>
</dbReference>
<dbReference type="Pfam" id="PF01590">
    <property type="entry name" value="GAF"/>
    <property type="match status" value="1"/>
</dbReference>
<gene>
    <name evidence="3" type="ORF">HH1059_13440</name>
</gene>
<name>A0A0X8XAV7_HALHR</name>
<dbReference type="KEGG" id="hhk:HH1059_13440"/>
<dbReference type="Proteomes" id="UP000218890">
    <property type="component" value="Chromosome"/>
</dbReference>
<proteinExistence type="predicted"/>
<dbReference type="PANTHER" id="PTHR43102:SF2">
    <property type="entry name" value="GAF DOMAIN-CONTAINING PROTEIN"/>
    <property type="match status" value="1"/>
</dbReference>
<sequence>MLQAPLPNDEERRLSALYEYRILDTPAEEAFDRVIRLVCRLFSVPMATITLVDRDRQWFKSSCGVDACETERGISFCGHVVFQGAPLIVPDTHEDPRFADNPLVTGPPHVRFYAGVPLTTYDGLHIGVLCVQDKQPRPQGISADELANLTELAAMTLDELELRKAKSQVDAEQEIARRVINCATQNEVLGNPGVRHYYRPAERLSGDLLLAGRRSSDGALLFLLGDFTGHGIGAAVGVPALAGKFYDQIELGVGSEQILGRLNDHLHKHLPPDMFLTAALIEVSLRDDGIHLAIWNAGLPSILLISAQGQATHFASEGLPLGIVSSTSIQAAGLEYHLPPAKSRLYACSDGVVESRTADGSMLAIEGLENTLCDSPSEARFDAVVKLMEDAREHNSRDIDDITFLELDFDNLSAMLSQQ</sequence>
<dbReference type="AlphaFoldDB" id="A0A0X8XAV7"/>
<organism evidence="3 4">
    <name type="scientific">Halorhodospira halochloris</name>
    <name type="common">Ectothiorhodospira halochloris</name>
    <dbReference type="NCBI Taxonomy" id="1052"/>
    <lineage>
        <taxon>Bacteria</taxon>
        <taxon>Pseudomonadati</taxon>
        <taxon>Pseudomonadota</taxon>
        <taxon>Gammaproteobacteria</taxon>
        <taxon>Chromatiales</taxon>
        <taxon>Ectothiorhodospiraceae</taxon>
        <taxon>Halorhodospira</taxon>
    </lineage>
</organism>
<dbReference type="InterPro" id="IPR036457">
    <property type="entry name" value="PPM-type-like_dom_sf"/>
</dbReference>
<dbReference type="Gene3D" id="3.30.450.40">
    <property type="match status" value="1"/>
</dbReference>
<dbReference type="Gene3D" id="3.60.40.10">
    <property type="entry name" value="PPM-type phosphatase domain"/>
    <property type="match status" value="1"/>
</dbReference>
<dbReference type="InterPro" id="IPR001932">
    <property type="entry name" value="PPM-type_phosphatase-like_dom"/>
</dbReference>
<feature type="domain" description="PPM-type phosphatase" evidence="2">
    <location>
        <begin position="189"/>
        <end position="409"/>
    </location>
</feature>
<dbReference type="SMART" id="SM00065">
    <property type="entry name" value="GAF"/>
    <property type="match status" value="1"/>
</dbReference>
<evidence type="ECO:0000313" key="3">
    <source>
        <dbReference type="EMBL" id="BAU58053.1"/>
    </source>
</evidence>
<keyword evidence="4" id="KW-1185">Reference proteome</keyword>
<dbReference type="RefSeq" id="WP_096409445.1">
    <property type="nucleotide sequence ID" value="NZ_AP017372.2"/>
</dbReference>
<dbReference type="Pfam" id="PF07228">
    <property type="entry name" value="SpoIIE"/>
    <property type="match status" value="1"/>
</dbReference>
<dbReference type="InterPro" id="IPR003018">
    <property type="entry name" value="GAF"/>
</dbReference>
<accession>A0A0X8XAV7</accession>
<reference evidence="3" key="1">
    <citation type="submission" date="2016-02" db="EMBL/GenBank/DDBJ databases">
        <title>Halorhodospira halochloris DSM-1059 complete genome, version 2.</title>
        <authorList>
            <person name="Tsukatani Y."/>
        </authorList>
    </citation>
    <scope>NUCLEOTIDE SEQUENCE</scope>
    <source>
        <strain evidence="3">DSM 1059</strain>
    </source>
</reference>
<evidence type="ECO:0000313" key="4">
    <source>
        <dbReference type="Proteomes" id="UP000218890"/>
    </source>
</evidence>
<dbReference type="EMBL" id="AP017372">
    <property type="protein sequence ID" value="BAU58053.1"/>
    <property type="molecule type" value="Genomic_DNA"/>
</dbReference>